<sequence length="163" mass="17463">MPVEIRWDSSSASSRTRGRWAYHLDWSAGPTRAAMRELVDQVLPEVAGDPPALDRSELVYVRTMTPAAVALAMIASVQRGGPALDGHRDAYALERALEEVDYPERGTGEAQELAGRLGRLTGWDTDRMAELLDGPGLAALTGDLGPDPTGTVVPLTGPTRAEQ</sequence>
<evidence type="ECO:0000256" key="1">
    <source>
        <dbReference type="SAM" id="MobiDB-lite"/>
    </source>
</evidence>
<accession>A0A6J4IQ25</accession>
<evidence type="ECO:0000313" key="2">
    <source>
        <dbReference type="EMBL" id="CAA9257817.1"/>
    </source>
</evidence>
<feature type="region of interest" description="Disordered" evidence="1">
    <location>
        <begin position="139"/>
        <end position="163"/>
    </location>
</feature>
<dbReference type="AlphaFoldDB" id="A0A6J4IQ25"/>
<protein>
    <submittedName>
        <fullName evidence="2">Uncharacterized protein</fullName>
    </submittedName>
</protein>
<name>A0A6J4IQ25_9ACTN</name>
<gene>
    <name evidence="2" type="ORF">AVDCRST_MAG41-2260</name>
</gene>
<proteinExistence type="predicted"/>
<dbReference type="EMBL" id="CADCTP010000207">
    <property type="protein sequence ID" value="CAA9257817.1"/>
    <property type="molecule type" value="Genomic_DNA"/>
</dbReference>
<feature type="compositionally biased region" description="Low complexity" evidence="1">
    <location>
        <begin position="145"/>
        <end position="163"/>
    </location>
</feature>
<organism evidence="2">
    <name type="scientific">uncultured Mycobacteriales bacterium</name>
    <dbReference type="NCBI Taxonomy" id="581187"/>
    <lineage>
        <taxon>Bacteria</taxon>
        <taxon>Bacillati</taxon>
        <taxon>Actinomycetota</taxon>
        <taxon>Actinomycetes</taxon>
        <taxon>Mycobacteriales</taxon>
        <taxon>environmental samples</taxon>
    </lineage>
</organism>
<reference evidence="2" key="1">
    <citation type="submission" date="2020-02" db="EMBL/GenBank/DDBJ databases">
        <authorList>
            <person name="Meier V. D."/>
        </authorList>
    </citation>
    <scope>NUCLEOTIDE SEQUENCE</scope>
    <source>
        <strain evidence="2">AVDCRST_MAG41</strain>
    </source>
</reference>